<keyword evidence="2" id="KW-0223">Dioxygenase</keyword>
<dbReference type="AlphaFoldDB" id="A0A812VK51"/>
<dbReference type="InterPro" id="IPR013819">
    <property type="entry name" value="LipOase_C"/>
</dbReference>
<dbReference type="InterPro" id="IPR000907">
    <property type="entry name" value="LipOase"/>
</dbReference>
<protein>
    <recommendedName>
        <fullName evidence="4">Lipoxygenase domain-containing protein</fullName>
    </recommendedName>
</protein>
<reference evidence="5" key="1">
    <citation type="submission" date="2021-02" db="EMBL/GenBank/DDBJ databases">
        <authorList>
            <person name="Dougan E. K."/>
            <person name="Rhodes N."/>
            <person name="Thang M."/>
            <person name="Chan C."/>
        </authorList>
    </citation>
    <scope>NUCLEOTIDE SEQUENCE</scope>
</reference>
<dbReference type="PROSITE" id="PS51393">
    <property type="entry name" value="LIPOXYGENASE_3"/>
    <property type="match status" value="1"/>
</dbReference>
<dbReference type="GO" id="GO:0034440">
    <property type="term" value="P:lipid oxidation"/>
    <property type="evidence" value="ECO:0007669"/>
    <property type="project" value="InterPro"/>
</dbReference>
<keyword evidence="1" id="KW-0479">Metal-binding</keyword>
<dbReference type="Pfam" id="PF00305">
    <property type="entry name" value="Lipoxygenase"/>
    <property type="match status" value="1"/>
</dbReference>
<keyword evidence="6" id="KW-1185">Reference proteome</keyword>
<dbReference type="OrthoDB" id="10431102at2759"/>
<proteinExistence type="predicted"/>
<sequence length="586" mass="66123">MAHADVDSSAHSVDMVEEVQESLPTLLTHGGPLTAATIGKTESAPIQEFMVTEVQKELFADIKQSRFYSQLHCGASMAEKAMELRRRHFQQVGAQVGIDSEGWPTVLPKAMRQPGSDSLLSSKDSMIEIEQFQRSSVFFCGLLGGMLQNVYDAGICCSALFTFASACCTADRADEELLRSATLDDLFFNEVFNKHFGATLLRGPNPQEDTFDVEDAVVCDLQESLSFEVQKGQLYHPCRVFLRQDKRFGLLAEAIVISPAGPLEPEHPEPRVFRKGTSGADEWLWAKRIAVAGAVQRHQYQQHIVNGHMVMETFVALAYRHLSPDHYVFKLLEPVSGDIAFVNQTWGGDLLYGHGGSRYDTCVRCLTPQSIFSNDGLRAQIMWSKEAFEPTSWFWFDRDGYMNGGCGVKESTVFAFRDAIRLIFNATLKWASSVIDVCWQEADEALESWWQALWWKQMEPAKRDLSRDNLAHLMATCIVQATFVHDRAHESWLPDNHSRLLWGLSDRAGDSKDPRAYFPTAARQTSYRLGLMALNSRYSNLESPLLSYRKVFQEERLQQALKLFEDSLARIILVTPYLKSIGSMSH</sequence>
<dbReference type="Gene3D" id="1.20.245.10">
    <property type="entry name" value="Lipoxygenase-1, Domain 5"/>
    <property type="match status" value="1"/>
</dbReference>
<evidence type="ECO:0000313" key="5">
    <source>
        <dbReference type="EMBL" id="CAE7625922.1"/>
    </source>
</evidence>
<feature type="domain" description="Lipoxygenase" evidence="4">
    <location>
        <begin position="234"/>
        <end position="355"/>
    </location>
</feature>
<name>A0A812VK51_SYMPI</name>
<dbReference type="GO" id="GO:0046872">
    <property type="term" value="F:metal ion binding"/>
    <property type="evidence" value="ECO:0007669"/>
    <property type="project" value="UniProtKB-KW"/>
</dbReference>
<evidence type="ECO:0000313" key="6">
    <source>
        <dbReference type="Proteomes" id="UP000649617"/>
    </source>
</evidence>
<organism evidence="5 6">
    <name type="scientific">Symbiodinium pilosum</name>
    <name type="common">Dinoflagellate</name>
    <dbReference type="NCBI Taxonomy" id="2952"/>
    <lineage>
        <taxon>Eukaryota</taxon>
        <taxon>Sar</taxon>
        <taxon>Alveolata</taxon>
        <taxon>Dinophyceae</taxon>
        <taxon>Suessiales</taxon>
        <taxon>Symbiodiniaceae</taxon>
        <taxon>Symbiodinium</taxon>
    </lineage>
</organism>
<dbReference type="EMBL" id="CAJNIZ010042571">
    <property type="protein sequence ID" value="CAE7625922.1"/>
    <property type="molecule type" value="Genomic_DNA"/>
</dbReference>
<accession>A0A812VK51</accession>
<gene>
    <name evidence="5" type="ORF">SPIL2461_LOCUS16385</name>
</gene>
<dbReference type="InterPro" id="IPR036226">
    <property type="entry name" value="LipOase_C_sf"/>
</dbReference>
<dbReference type="PANTHER" id="PTHR11771">
    <property type="entry name" value="LIPOXYGENASE"/>
    <property type="match status" value="1"/>
</dbReference>
<evidence type="ECO:0000256" key="1">
    <source>
        <dbReference type="ARBA" id="ARBA00022723"/>
    </source>
</evidence>
<dbReference type="SUPFAM" id="SSF48484">
    <property type="entry name" value="Lipoxigenase"/>
    <property type="match status" value="1"/>
</dbReference>
<comment type="caution">
    <text evidence="5">The sequence shown here is derived from an EMBL/GenBank/DDBJ whole genome shotgun (WGS) entry which is preliminary data.</text>
</comment>
<keyword evidence="3" id="KW-0560">Oxidoreductase</keyword>
<evidence type="ECO:0000256" key="2">
    <source>
        <dbReference type="ARBA" id="ARBA00022964"/>
    </source>
</evidence>
<dbReference type="Proteomes" id="UP000649617">
    <property type="component" value="Unassembled WGS sequence"/>
</dbReference>
<evidence type="ECO:0000256" key="3">
    <source>
        <dbReference type="ARBA" id="ARBA00023002"/>
    </source>
</evidence>
<dbReference type="GO" id="GO:0016702">
    <property type="term" value="F:oxidoreductase activity, acting on single donors with incorporation of molecular oxygen, incorporation of two atoms of oxygen"/>
    <property type="evidence" value="ECO:0007669"/>
    <property type="project" value="InterPro"/>
</dbReference>
<evidence type="ECO:0000259" key="4">
    <source>
        <dbReference type="PROSITE" id="PS51393"/>
    </source>
</evidence>